<protein>
    <recommendedName>
        <fullName evidence="3">Ketoreductase domain-containing protein</fullName>
    </recommendedName>
</protein>
<dbReference type="AlphaFoldDB" id="G6E7X6"/>
<dbReference type="PANTHER" id="PTHR42760">
    <property type="entry name" value="SHORT-CHAIN DEHYDROGENASES/REDUCTASES FAMILY MEMBER"/>
    <property type="match status" value="1"/>
</dbReference>
<name>G6E7X6_9SPHN</name>
<dbReference type="SMART" id="SM00822">
    <property type="entry name" value="PKS_KR"/>
    <property type="match status" value="1"/>
</dbReference>
<sequence>MDRLKGKVALITGAARGLGAAMAKRFASEGASVVLADRDEAAVRETSTRLAIEDLHVAAIAADVTEPEGWSAMFSFAQERFGGADILVNNAGIAMLASIEETSLEDWRKIMSVNLDGVFLGTQAGIAHMRARGGGAIINMSSIRAMAGDPMSVAYDASKGGVLSLTRSAAVHCARQGYNIRINSLHPGYVMTQMVSDAINSVSNSNEIKSAVIDLHPIGRLGSEEEIANAALFLASDEASFMVGSAMVVDGGFTAV</sequence>
<comment type="similarity">
    <text evidence="1">Belongs to the short-chain dehydrogenases/reductases (SDR) family.</text>
</comment>
<dbReference type="InterPro" id="IPR036291">
    <property type="entry name" value="NAD(P)-bd_dom_sf"/>
</dbReference>
<dbReference type="SUPFAM" id="SSF51735">
    <property type="entry name" value="NAD(P)-binding Rossmann-fold domains"/>
    <property type="match status" value="1"/>
</dbReference>
<dbReference type="STRING" id="1088721.JI59_17860"/>
<proteinExistence type="inferred from homology"/>
<dbReference type="InterPro" id="IPR057326">
    <property type="entry name" value="KR_dom"/>
</dbReference>
<evidence type="ECO:0000256" key="2">
    <source>
        <dbReference type="ARBA" id="ARBA00023002"/>
    </source>
</evidence>
<dbReference type="PRINTS" id="PR00080">
    <property type="entry name" value="SDRFAMILY"/>
</dbReference>
<dbReference type="Pfam" id="PF13561">
    <property type="entry name" value="adh_short_C2"/>
    <property type="match status" value="1"/>
</dbReference>
<evidence type="ECO:0000313" key="4">
    <source>
        <dbReference type="EMBL" id="EHJ62619.1"/>
    </source>
</evidence>
<dbReference type="PATRIC" id="fig|1088721.3.peg.440"/>
<evidence type="ECO:0000313" key="5">
    <source>
        <dbReference type="Proteomes" id="UP000004030"/>
    </source>
</evidence>
<reference evidence="4 5" key="1">
    <citation type="journal article" date="2012" name="J. Bacteriol.">
        <title>Genome sequence of benzo(a)pyrene-degrading bacterium Novosphingobium pentaromativorans US6-1.</title>
        <authorList>
            <person name="Luo Y.R."/>
            <person name="Kang S.G."/>
            <person name="Kim S.J."/>
            <person name="Kim M.R."/>
            <person name="Li N."/>
            <person name="Lee J.H."/>
            <person name="Kwon K.K."/>
        </authorList>
    </citation>
    <scope>NUCLEOTIDE SEQUENCE [LARGE SCALE GENOMIC DNA]</scope>
    <source>
        <strain evidence="4 5">US6-1</strain>
    </source>
</reference>
<dbReference type="KEGG" id="npn:JI59_17860"/>
<dbReference type="GO" id="GO:0016616">
    <property type="term" value="F:oxidoreductase activity, acting on the CH-OH group of donors, NAD or NADP as acceptor"/>
    <property type="evidence" value="ECO:0007669"/>
    <property type="project" value="TreeGrafter"/>
</dbReference>
<dbReference type="NCBIfam" id="NF005559">
    <property type="entry name" value="PRK07231.1"/>
    <property type="match status" value="1"/>
</dbReference>
<dbReference type="EMBL" id="AGFM01000007">
    <property type="protein sequence ID" value="EHJ62619.1"/>
    <property type="molecule type" value="Genomic_DNA"/>
</dbReference>
<dbReference type="PANTHER" id="PTHR42760:SF133">
    <property type="entry name" value="3-OXOACYL-[ACYL-CARRIER-PROTEIN] REDUCTASE"/>
    <property type="match status" value="1"/>
</dbReference>
<keyword evidence="5" id="KW-1185">Reference proteome</keyword>
<dbReference type="eggNOG" id="COG1028">
    <property type="taxonomic scope" value="Bacteria"/>
</dbReference>
<feature type="domain" description="Ketoreductase" evidence="3">
    <location>
        <begin position="7"/>
        <end position="188"/>
    </location>
</feature>
<evidence type="ECO:0000259" key="3">
    <source>
        <dbReference type="SMART" id="SM00822"/>
    </source>
</evidence>
<evidence type="ECO:0000256" key="1">
    <source>
        <dbReference type="ARBA" id="ARBA00006484"/>
    </source>
</evidence>
<keyword evidence="2" id="KW-0560">Oxidoreductase</keyword>
<organism evidence="4 5">
    <name type="scientific">Novosphingobium pentaromativorans US6-1</name>
    <dbReference type="NCBI Taxonomy" id="1088721"/>
    <lineage>
        <taxon>Bacteria</taxon>
        <taxon>Pseudomonadati</taxon>
        <taxon>Pseudomonadota</taxon>
        <taxon>Alphaproteobacteria</taxon>
        <taxon>Sphingomonadales</taxon>
        <taxon>Sphingomonadaceae</taxon>
        <taxon>Novosphingobium</taxon>
    </lineage>
</organism>
<dbReference type="FunFam" id="3.40.50.720:FF:000084">
    <property type="entry name" value="Short-chain dehydrogenase reductase"/>
    <property type="match status" value="1"/>
</dbReference>
<gene>
    <name evidence="4" type="ORF">NSU_0447</name>
</gene>
<dbReference type="PRINTS" id="PR00081">
    <property type="entry name" value="GDHRDH"/>
</dbReference>
<dbReference type="InterPro" id="IPR002347">
    <property type="entry name" value="SDR_fam"/>
</dbReference>
<comment type="caution">
    <text evidence="4">The sequence shown here is derived from an EMBL/GenBank/DDBJ whole genome shotgun (WGS) entry which is preliminary data.</text>
</comment>
<dbReference type="OrthoDB" id="5457012at2"/>
<dbReference type="Proteomes" id="UP000004030">
    <property type="component" value="Unassembled WGS sequence"/>
</dbReference>
<dbReference type="Gene3D" id="3.40.50.720">
    <property type="entry name" value="NAD(P)-binding Rossmann-like Domain"/>
    <property type="match status" value="1"/>
</dbReference>
<accession>G6E7X6</accession>